<sequence length="297" mass="33082">MRKIPPLIFAIILSATALHTPAGRAEWVEWLADAAAVGEFDSNINQSFFTASQLDDFIGKGLLSGGRAYQLDNYSRLYTTLEWNGETHENFQKLNQYSVGGKGVLTHKFGLGQQAPMLRLDVADGEIFSDSQLRSGNQLTAGLRLSFWHGEFQQLYMGYRFDDRNAARANIRRKDYPHSVFDIKGHTVELGSNIAVNGRMQLNLGYNHRWGDIVSNNSESSFSPAVLDQVRSIGDDDALPGWIYRAYGNTDTYNVGLSYALLGGHAATALNYSYIETQALGASYANHKVQFSIHYSY</sequence>
<keyword evidence="2" id="KW-1185">Reference proteome</keyword>
<organism evidence="1 2">
    <name type="scientific">Methylovulum psychrotolerans</name>
    <dbReference type="NCBI Taxonomy" id="1704499"/>
    <lineage>
        <taxon>Bacteria</taxon>
        <taxon>Pseudomonadati</taxon>
        <taxon>Pseudomonadota</taxon>
        <taxon>Gammaproteobacteria</taxon>
        <taxon>Methylococcales</taxon>
        <taxon>Methylococcaceae</taxon>
        <taxon>Methylovulum</taxon>
    </lineage>
</organism>
<evidence type="ECO:0000313" key="2">
    <source>
        <dbReference type="Proteomes" id="UP000197019"/>
    </source>
</evidence>
<accession>A0A1Z4BZZ3</accession>
<dbReference type="EMBL" id="CP022129">
    <property type="protein sequence ID" value="ASF46857.1"/>
    <property type="molecule type" value="Genomic_DNA"/>
</dbReference>
<gene>
    <name evidence="1" type="ORF">CEK71_12655</name>
</gene>
<dbReference type="AlphaFoldDB" id="A0A1Z4BZZ3"/>
<reference evidence="1 2" key="1">
    <citation type="submission" date="2017-06" db="EMBL/GenBank/DDBJ databases">
        <title>Genome Sequencing of the methanotroph Methylovulum psychrotolerants str. HV10-M2 isolated from a high-altitude environment.</title>
        <authorList>
            <person name="Mateos-Rivera A."/>
        </authorList>
    </citation>
    <scope>NUCLEOTIDE SEQUENCE [LARGE SCALE GENOMIC DNA]</scope>
    <source>
        <strain evidence="1 2">HV10_M2</strain>
    </source>
</reference>
<name>A0A1Z4BZZ3_9GAMM</name>
<proteinExistence type="predicted"/>
<protein>
    <submittedName>
        <fullName evidence="1">Uncharacterized protein</fullName>
    </submittedName>
</protein>
<dbReference type="Proteomes" id="UP000197019">
    <property type="component" value="Chromosome"/>
</dbReference>
<dbReference type="RefSeq" id="WP_088619729.1">
    <property type="nucleotide sequence ID" value="NZ_CP022129.1"/>
</dbReference>
<evidence type="ECO:0000313" key="1">
    <source>
        <dbReference type="EMBL" id="ASF46857.1"/>
    </source>
</evidence>
<dbReference type="OrthoDB" id="19849at2"/>
<dbReference type="KEGG" id="mpsy:CEK71_12655"/>